<dbReference type="InterPro" id="IPR043128">
    <property type="entry name" value="Rev_trsase/Diguanyl_cyclase"/>
</dbReference>
<dbReference type="PANTHER" id="PTHR37984:SF5">
    <property type="entry name" value="PROTEIN NYNRIN-LIKE"/>
    <property type="match status" value="1"/>
</dbReference>
<feature type="domain" description="Reverse transcriptase/retrotransposon-derived protein RNase H-like" evidence="3">
    <location>
        <begin position="98"/>
        <end position="144"/>
    </location>
</feature>
<evidence type="ECO:0000313" key="5">
    <source>
        <dbReference type="Proteomes" id="UP001258017"/>
    </source>
</evidence>
<dbReference type="EC" id="2.7.7.49" evidence="1"/>
<evidence type="ECO:0000256" key="1">
    <source>
        <dbReference type="ARBA" id="ARBA00012493"/>
    </source>
</evidence>
<sequence length="175" mass="20058">MTEGIASGPGDFQRKIEQCLAGIEGPIPYLDNIFCTDKNGLHKSESKVKAMIEAPTPTNKKQLESFLGLITYYSRFIPSSAEMLKPLYECVSRIDWKWTTECEKAFRWVKRELTSERVLAHYDPNEDFVLACDNGKNFYNYVFGKEITLRTDHKPLIFIFGPKQEIPLTTASIHV</sequence>
<evidence type="ECO:0000313" key="4">
    <source>
        <dbReference type="EMBL" id="KAK2578115.1"/>
    </source>
</evidence>
<dbReference type="Gene3D" id="3.30.70.270">
    <property type="match status" value="1"/>
</dbReference>
<dbReference type="Pfam" id="PF17919">
    <property type="entry name" value="RT_RNaseH_2"/>
    <property type="match status" value="1"/>
</dbReference>
<gene>
    <name evidence="4" type="ORF">KPH14_009893</name>
</gene>
<name>A0AAD9RE84_9HYME</name>
<dbReference type="Proteomes" id="UP001258017">
    <property type="component" value="Unassembled WGS sequence"/>
</dbReference>
<organism evidence="4 5">
    <name type="scientific">Odynerus spinipes</name>
    <dbReference type="NCBI Taxonomy" id="1348599"/>
    <lineage>
        <taxon>Eukaryota</taxon>
        <taxon>Metazoa</taxon>
        <taxon>Ecdysozoa</taxon>
        <taxon>Arthropoda</taxon>
        <taxon>Hexapoda</taxon>
        <taxon>Insecta</taxon>
        <taxon>Pterygota</taxon>
        <taxon>Neoptera</taxon>
        <taxon>Endopterygota</taxon>
        <taxon>Hymenoptera</taxon>
        <taxon>Apocrita</taxon>
        <taxon>Aculeata</taxon>
        <taxon>Vespoidea</taxon>
        <taxon>Vespidae</taxon>
        <taxon>Eumeninae</taxon>
        <taxon>Odynerus</taxon>
    </lineage>
</organism>
<dbReference type="EMBL" id="JAIFRP010000584">
    <property type="protein sequence ID" value="KAK2578115.1"/>
    <property type="molecule type" value="Genomic_DNA"/>
</dbReference>
<comment type="caution">
    <text evidence="4">The sequence shown here is derived from an EMBL/GenBank/DDBJ whole genome shotgun (WGS) entry which is preliminary data.</text>
</comment>
<reference evidence="4" key="1">
    <citation type="submission" date="2021-08" db="EMBL/GenBank/DDBJ databases">
        <authorList>
            <person name="Misof B."/>
            <person name="Oliver O."/>
            <person name="Podsiadlowski L."/>
            <person name="Donath A."/>
            <person name="Peters R."/>
            <person name="Mayer C."/>
            <person name="Rust J."/>
            <person name="Gunkel S."/>
            <person name="Lesny P."/>
            <person name="Martin S."/>
            <person name="Oeyen J.P."/>
            <person name="Petersen M."/>
            <person name="Panagiotis P."/>
            <person name="Wilbrandt J."/>
            <person name="Tanja T."/>
        </authorList>
    </citation>
    <scope>NUCLEOTIDE SEQUENCE</scope>
    <source>
        <strain evidence="4">GBR_01_08_01A</strain>
        <tissue evidence="4">Thorax + abdomen</tissue>
    </source>
</reference>
<proteinExistence type="predicted"/>
<dbReference type="FunFam" id="3.30.70.270:FF:000020">
    <property type="entry name" value="Transposon Tf2-6 polyprotein-like Protein"/>
    <property type="match status" value="1"/>
</dbReference>
<dbReference type="AlphaFoldDB" id="A0AAD9RE84"/>
<protein>
    <recommendedName>
        <fullName evidence="1">RNA-directed DNA polymerase</fullName>
        <ecNumber evidence="1">2.7.7.49</ecNumber>
    </recommendedName>
</protein>
<evidence type="ECO:0000259" key="3">
    <source>
        <dbReference type="Pfam" id="PF17919"/>
    </source>
</evidence>
<dbReference type="InterPro" id="IPR041577">
    <property type="entry name" value="RT_RNaseH_2"/>
</dbReference>
<dbReference type="GO" id="GO:0003964">
    <property type="term" value="F:RNA-directed DNA polymerase activity"/>
    <property type="evidence" value="ECO:0007669"/>
    <property type="project" value="UniProtKB-EC"/>
</dbReference>
<dbReference type="InterPro" id="IPR050951">
    <property type="entry name" value="Retrovirus_Pol_polyprotein"/>
</dbReference>
<accession>A0AAD9RE84</accession>
<evidence type="ECO:0000256" key="2">
    <source>
        <dbReference type="ARBA" id="ARBA00023268"/>
    </source>
</evidence>
<keyword evidence="5" id="KW-1185">Reference proteome</keyword>
<dbReference type="PANTHER" id="PTHR37984">
    <property type="entry name" value="PROTEIN CBG26694"/>
    <property type="match status" value="1"/>
</dbReference>
<dbReference type="SUPFAM" id="SSF56672">
    <property type="entry name" value="DNA/RNA polymerases"/>
    <property type="match status" value="1"/>
</dbReference>
<dbReference type="InterPro" id="IPR043502">
    <property type="entry name" value="DNA/RNA_pol_sf"/>
</dbReference>
<keyword evidence="2" id="KW-0511">Multifunctional enzyme</keyword>
<reference evidence="4" key="2">
    <citation type="journal article" date="2023" name="Commun. Biol.">
        <title>Intrasexual cuticular hydrocarbon dimorphism in a wasp sheds light on hydrocarbon biosynthesis genes in Hymenoptera.</title>
        <authorList>
            <person name="Moris V.C."/>
            <person name="Podsiadlowski L."/>
            <person name="Martin S."/>
            <person name="Oeyen J.P."/>
            <person name="Donath A."/>
            <person name="Petersen M."/>
            <person name="Wilbrandt J."/>
            <person name="Misof B."/>
            <person name="Liedtke D."/>
            <person name="Thamm M."/>
            <person name="Scheiner R."/>
            <person name="Schmitt T."/>
            <person name="Niehuis O."/>
        </authorList>
    </citation>
    <scope>NUCLEOTIDE SEQUENCE</scope>
    <source>
        <strain evidence="4">GBR_01_08_01A</strain>
    </source>
</reference>